<accession>X1LZK0</accession>
<feature type="non-terminal residue" evidence="1">
    <location>
        <position position="123"/>
    </location>
</feature>
<name>X1LZK0_9ZZZZ</name>
<gene>
    <name evidence="1" type="ORF">S06H3_33753</name>
</gene>
<sequence length="123" mass="14518">MQEAILHALYQLNHEICDLKRIVPVSLLKCEVSFEFGAAEAEEFNYLDEEELNKFRKSVVDKTFSVLDFFCVVRYHVNKKGKRVPLKFDYHLLRFMFYGGNMDLRVTHERGAQHISLEELIAF</sequence>
<comment type="caution">
    <text evidence="1">The sequence shown here is derived from an EMBL/GenBank/DDBJ whole genome shotgun (WGS) entry which is preliminary data.</text>
</comment>
<reference evidence="1" key="1">
    <citation type="journal article" date="2014" name="Front. Microbiol.">
        <title>High frequency of phylogenetically diverse reductive dehalogenase-homologous genes in deep subseafloor sedimentary metagenomes.</title>
        <authorList>
            <person name="Kawai M."/>
            <person name="Futagami T."/>
            <person name="Toyoda A."/>
            <person name="Takaki Y."/>
            <person name="Nishi S."/>
            <person name="Hori S."/>
            <person name="Arai W."/>
            <person name="Tsubouchi T."/>
            <person name="Morono Y."/>
            <person name="Uchiyama I."/>
            <person name="Ito T."/>
            <person name="Fujiyama A."/>
            <person name="Inagaki F."/>
            <person name="Takami H."/>
        </authorList>
    </citation>
    <scope>NUCLEOTIDE SEQUENCE</scope>
    <source>
        <strain evidence="1">Expedition CK06-06</strain>
    </source>
</reference>
<dbReference type="EMBL" id="BARV01020181">
    <property type="protein sequence ID" value="GAI24488.1"/>
    <property type="molecule type" value="Genomic_DNA"/>
</dbReference>
<evidence type="ECO:0000313" key="1">
    <source>
        <dbReference type="EMBL" id="GAI24488.1"/>
    </source>
</evidence>
<proteinExistence type="predicted"/>
<dbReference type="AlphaFoldDB" id="X1LZK0"/>
<organism evidence="1">
    <name type="scientific">marine sediment metagenome</name>
    <dbReference type="NCBI Taxonomy" id="412755"/>
    <lineage>
        <taxon>unclassified sequences</taxon>
        <taxon>metagenomes</taxon>
        <taxon>ecological metagenomes</taxon>
    </lineage>
</organism>
<protein>
    <submittedName>
        <fullName evidence="1">Uncharacterized protein</fullName>
    </submittedName>
</protein>